<feature type="compositionally biased region" description="Polar residues" evidence="1">
    <location>
        <begin position="211"/>
        <end position="221"/>
    </location>
</feature>
<gene>
    <name evidence="2" type="ORF">C6T65_09550</name>
</gene>
<evidence type="ECO:0000256" key="1">
    <source>
        <dbReference type="SAM" id="MobiDB-lite"/>
    </source>
</evidence>
<accession>A0AA44Y1J6</accession>
<organism evidence="2 3">
    <name type="scientific">Burkholderia vietnamiensis</name>
    <dbReference type="NCBI Taxonomy" id="60552"/>
    <lineage>
        <taxon>Bacteria</taxon>
        <taxon>Pseudomonadati</taxon>
        <taxon>Pseudomonadota</taxon>
        <taxon>Betaproteobacteria</taxon>
        <taxon>Burkholderiales</taxon>
        <taxon>Burkholderiaceae</taxon>
        <taxon>Burkholderia</taxon>
        <taxon>Burkholderia cepacia complex</taxon>
    </lineage>
</organism>
<name>A0AA44Y1J6_BURVI</name>
<evidence type="ECO:0000313" key="2">
    <source>
        <dbReference type="EMBL" id="PRH42546.1"/>
    </source>
</evidence>
<protein>
    <submittedName>
        <fullName evidence="2">Uncharacterized protein</fullName>
    </submittedName>
</protein>
<dbReference type="Proteomes" id="UP000237632">
    <property type="component" value="Unassembled WGS sequence"/>
</dbReference>
<evidence type="ECO:0000313" key="3">
    <source>
        <dbReference type="Proteomes" id="UP000237632"/>
    </source>
</evidence>
<reference evidence="2 3" key="1">
    <citation type="submission" date="2018-03" db="EMBL/GenBank/DDBJ databases">
        <authorList>
            <person name="Nguyen K."/>
            <person name="Fouts D."/>
            <person name="Sutton G."/>
        </authorList>
    </citation>
    <scope>NUCLEOTIDE SEQUENCE [LARGE SCALE GENOMIC DNA]</scope>
    <source>
        <strain evidence="2 3">AU3578</strain>
    </source>
</reference>
<sequence length="230" mass="25670">MLPSRAQHRRLRKTTMYIYDYRYVITCSSLSGLFKHEFRKLVRGRIGRQLDPRTGALYSIPEEKQCRRVAVLLHGFQTLRKGGYALQSPWSLQGKHLRYLLEHWSREGIDASELAARIGHWRVFVKWIGKHALLAQLEWRAPVAGTGMGQSPPSSGQPVAPIDIPVLTREKVMAVLVAHRGNLHKTAHALGTSTRMACLALTEGRPRPNVPASSSCPTLPTGSPRGVEPT</sequence>
<comment type="caution">
    <text evidence="2">The sequence shown here is derived from an EMBL/GenBank/DDBJ whole genome shotgun (WGS) entry which is preliminary data.</text>
</comment>
<dbReference type="EMBL" id="PVHK01000060">
    <property type="protein sequence ID" value="PRH42546.1"/>
    <property type="molecule type" value="Genomic_DNA"/>
</dbReference>
<dbReference type="AlphaFoldDB" id="A0AA44Y1J6"/>
<feature type="region of interest" description="Disordered" evidence="1">
    <location>
        <begin position="205"/>
        <end position="230"/>
    </location>
</feature>
<proteinExistence type="predicted"/>